<organism evidence="1 2">
    <name type="scientific">Candidatus Cryosericum terrychapinii</name>
    <dbReference type="NCBI Taxonomy" id="2290919"/>
    <lineage>
        <taxon>Bacteria</taxon>
        <taxon>Pseudomonadati</taxon>
        <taxon>Caldisericota/Cryosericota group</taxon>
        <taxon>Candidatus Cryosericota</taxon>
        <taxon>Candidatus Cryosericia</taxon>
        <taxon>Candidatus Cryosericales</taxon>
        <taxon>Candidatus Cryosericaceae</taxon>
        <taxon>Candidatus Cryosericum</taxon>
    </lineage>
</organism>
<comment type="caution">
    <text evidence="1">The sequence shown here is derived from an EMBL/GenBank/DDBJ whole genome shotgun (WGS) entry which is preliminary data.</text>
</comment>
<dbReference type="RefSeq" id="WP_119089474.1">
    <property type="nucleotide sequence ID" value="NZ_QXIS01000033.1"/>
</dbReference>
<keyword evidence="2" id="KW-1185">Reference proteome</keyword>
<evidence type="ECO:0000313" key="1">
    <source>
        <dbReference type="EMBL" id="RIE05730.1"/>
    </source>
</evidence>
<gene>
    <name evidence="1" type="ORF">SMC7_06135</name>
</gene>
<accession>A0A398CUC9</accession>
<dbReference type="EMBL" id="QXIS01000033">
    <property type="protein sequence ID" value="RIE05730.1"/>
    <property type="molecule type" value="Genomic_DNA"/>
</dbReference>
<reference evidence="1 2" key="1">
    <citation type="submission" date="2018-09" db="EMBL/GenBank/DDBJ databases">
        <title>Discovery and Ecogenomic Context for Candidatus Cryosericales, a Global Caldiserica Order Active in Thawing Permafrost.</title>
        <authorList>
            <person name="Martinez M.A."/>
            <person name="Woodcroft B.J."/>
            <person name="Ignacio Espinoza J.C."/>
            <person name="Zayed A."/>
            <person name="Singleton C.M."/>
            <person name="Boyd J."/>
            <person name="Li Y.-F."/>
            <person name="Purvine S."/>
            <person name="Maughan H."/>
            <person name="Hodgkins S.B."/>
            <person name="Anderson D."/>
            <person name="Sederholm M."/>
            <person name="Temperton B."/>
            <person name="Saleska S.R."/>
            <person name="Tyson G.W."/>
            <person name="Rich V.I."/>
        </authorList>
    </citation>
    <scope>NUCLEOTIDE SEQUENCE [LARGE SCALE GENOMIC DNA]</scope>
    <source>
        <strain evidence="1 2">SMC7</strain>
    </source>
</reference>
<dbReference type="Proteomes" id="UP000266328">
    <property type="component" value="Unassembled WGS sequence"/>
</dbReference>
<proteinExistence type="predicted"/>
<name>A0A398CUC9_9BACT</name>
<dbReference type="AlphaFoldDB" id="A0A398CUC9"/>
<protein>
    <submittedName>
        <fullName evidence="1">Uncharacterized protein</fullName>
    </submittedName>
</protein>
<sequence length="125" mass="14340">MTEEGKLYIPMNSSAKLMVEGEEERIEHQKRLDLIELEINKIQTLPAGYWPDEWRKHLGRLSTCGAALLHLMVDEEQAHAFDKRAYEAVDAIEEVFRDIETATFTITKAPPAKDDVAAERHRFSS</sequence>
<evidence type="ECO:0000313" key="2">
    <source>
        <dbReference type="Proteomes" id="UP000266328"/>
    </source>
</evidence>